<dbReference type="EMBL" id="BKCJ010001551">
    <property type="protein sequence ID" value="GEU42303.1"/>
    <property type="molecule type" value="Genomic_DNA"/>
</dbReference>
<sequence>MSDFFRRKKKFLCHRILCKETFHSALERNQHVPVCPNVKRQRREAIAFFQGLVEAGGLEDGEGLVQDGSSVDLLMKKGYKAASPTEESFVKSFEMLENQENVNSRSDKGYHAVPLPYTWNYIPPKLDLMFIDEQVESKSVDIVSTVSSSAIKTVKSNVESVDEKNKDVRSTIDTKPVKKNKFSPPIIED</sequence>
<accession>A0A6L2JZ58</accession>
<proteinExistence type="predicted"/>
<protein>
    <submittedName>
        <fullName evidence="2">Uncharacterized protein</fullName>
    </submittedName>
</protein>
<evidence type="ECO:0000313" key="2">
    <source>
        <dbReference type="EMBL" id="GEU42303.1"/>
    </source>
</evidence>
<dbReference type="AlphaFoldDB" id="A0A6L2JZ58"/>
<feature type="region of interest" description="Disordered" evidence="1">
    <location>
        <begin position="155"/>
        <end position="189"/>
    </location>
</feature>
<feature type="compositionally biased region" description="Basic and acidic residues" evidence="1">
    <location>
        <begin position="161"/>
        <end position="176"/>
    </location>
</feature>
<reference evidence="2" key="1">
    <citation type="journal article" date="2019" name="Sci. Rep.">
        <title>Draft genome of Tanacetum cinerariifolium, the natural source of mosquito coil.</title>
        <authorList>
            <person name="Yamashiro T."/>
            <person name="Shiraishi A."/>
            <person name="Satake H."/>
            <person name="Nakayama K."/>
        </authorList>
    </citation>
    <scope>NUCLEOTIDE SEQUENCE</scope>
</reference>
<name>A0A6L2JZ58_TANCI</name>
<evidence type="ECO:0000256" key="1">
    <source>
        <dbReference type="SAM" id="MobiDB-lite"/>
    </source>
</evidence>
<comment type="caution">
    <text evidence="2">The sequence shown here is derived from an EMBL/GenBank/DDBJ whole genome shotgun (WGS) entry which is preliminary data.</text>
</comment>
<gene>
    <name evidence="2" type="ORF">Tci_014281</name>
</gene>
<organism evidence="2">
    <name type="scientific">Tanacetum cinerariifolium</name>
    <name type="common">Dalmatian daisy</name>
    <name type="synonym">Chrysanthemum cinerariifolium</name>
    <dbReference type="NCBI Taxonomy" id="118510"/>
    <lineage>
        <taxon>Eukaryota</taxon>
        <taxon>Viridiplantae</taxon>
        <taxon>Streptophyta</taxon>
        <taxon>Embryophyta</taxon>
        <taxon>Tracheophyta</taxon>
        <taxon>Spermatophyta</taxon>
        <taxon>Magnoliopsida</taxon>
        <taxon>eudicotyledons</taxon>
        <taxon>Gunneridae</taxon>
        <taxon>Pentapetalae</taxon>
        <taxon>asterids</taxon>
        <taxon>campanulids</taxon>
        <taxon>Asterales</taxon>
        <taxon>Asteraceae</taxon>
        <taxon>Asteroideae</taxon>
        <taxon>Anthemideae</taxon>
        <taxon>Anthemidinae</taxon>
        <taxon>Tanacetum</taxon>
    </lineage>
</organism>